<accession>A0A5P5X5C4</accession>
<evidence type="ECO:0000313" key="4">
    <source>
        <dbReference type="EMBL" id="QFF90376.1"/>
    </source>
</evidence>
<evidence type="ECO:0000256" key="2">
    <source>
        <dbReference type="ARBA" id="ARBA00022679"/>
    </source>
</evidence>
<organism evidence="4">
    <name type="scientific">Vibrio parahaemolyticus</name>
    <dbReference type="NCBI Taxonomy" id="670"/>
    <lineage>
        <taxon>Bacteria</taxon>
        <taxon>Pseudomonadati</taxon>
        <taxon>Pseudomonadota</taxon>
        <taxon>Gammaproteobacteria</taxon>
        <taxon>Vibrionales</taxon>
        <taxon>Vibrionaceae</taxon>
        <taxon>Vibrio</taxon>
    </lineage>
</organism>
<dbReference type="PANTHER" id="PTHR13778:SF47">
    <property type="entry name" value="LIPOPOLYSACCHARIDE 1,3-GALACTOSYLTRANSFERASE"/>
    <property type="match status" value="1"/>
</dbReference>
<dbReference type="InterPro" id="IPR050748">
    <property type="entry name" value="Glycosyltrans_8_dom-fam"/>
</dbReference>
<protein>
    <submittedName>
        <fullName evidence="4">Lipopolysaccharide 1,2-glucosyltransferase/general stress protein</fullName>
    </submittedName>
</protein>
<name>A0A5P5X5C4_VIBPH</name>
<dbReference type="Pfam" id="PF01501">
    <property type="entry name" value="Glyco_transf_8"/>
    <property type="match status" value="1"/>
</dbReference>
<dbReference type="InterPro" id="IPR029044">
    <property type="entry name" value="Nucleotide-diphossugar_trans"/>
</dbReference>
<keyword evidence="1" id="KW-0328">Glycosyltransferase</keyword>
<dbReference type="RefSeq" id="WP_062851629.1">
    <property type="nucleotide sequence ID" value="NZ_CP047985.1"/>
</dbReference>
<proteinExistence type="predicted"/>
<dbReference type="InterPro" id="IPR002495">
    <property type="entry name" value="Glyco_trans_8"/>
</dbReference>
<keyword evidence="2 4" id="KW-0808">Transferase</keyword>
<reference evidence="4" key="1">
    <citation type="journal article" date="2019" name="Int. J. Food Microbiol.">
        <title>Developing a novel molecular serotyping system based on capsular polysaccharide synthesis gene clusters of Vibrio parahaemolyticus.</title>
        <authorList>
            <person name="Pang Y."/>
            <person name="Guo X."/>
            <person name="Tian X."/>
            <person name="Liu F."/>
            <person name="Wang L."/>
            <person name="Wu J."/>
            <person name="Zhang S."/>
            <person name="Li S."/>
            <person name="Liu B."/>
        </authorList>
    </citation>
    <scope>NUCLEOTIDE SEQUENCE</scope>
    <source>
        <strain evidence="4">G3583</strain>
    </source>
</reference>
<gene>
    <name evidence="4" type="primary">wciN</name>
</gene>
<dbReference type="AlphaFoldDB" id="A0A5P5X5C4"/>
<evidence type="ECO:0000256" key="3">
    <source>
        <dbReference type="ARBA" id="ARBA00022723"/>
    </source>
</evidence>
<dbReference type="GO" id="GO:0046872">
    <property type="term" value="F:metal ion binding"/>
    <property type="evidence" value="ECO:0007669"/>
    <property type="project" value="UniProtKB-KW"/>
</dbReference>
<sequence>MINICFCSDSNYLKPLELAIFSIVKNCKDKVSFHIIKTDSFSELNILELSSKYDFEVIFYELDIQLPPKGRFSKAMYGRLYLDVILPSSIEKVIYLDCDLVVNKSISLLWDIDISDFPIGAVPEDSSIIKRSLMKRYTLNEYFNSGVLLINLKKVRSELSFQKVLSLLNDSKYRFEYPDQDALNVIFKNNWYMLPNIYNYTGLNFSPESVVIHYALSKPWDNDLNMNSYFYNEYARVYPLNMPFFKNDFKKKSLNTLKGKLVYPLRLIYWSWLK</sequence>
<keyword evidence="3" id="KW-0479">Metal-binding</keyword>
<dbReference type="GO" id="GO:0016757">
    <property type="term" value="F:glycosyltransferase activity"/>
    <property type="evidence" value="ECO:0007669"/>
    <property type="project" value="UniProtKB-KW"/>
</dbReference>
<dbReference type="Gene3D" id="3.90.550.10">
    <property type="entry name" value="Spore Coat Polysaccharide Biosynthesis Protein SpsA, Chain A"/>
    <property type="match status" value="1"/>
</dbReference>
<dbReference type="CDD" id="cd04194">
    <property type="entry name" value="GT8_A4GalT_like"/>
    <property type="match status" value="1"/>
</dbReference>
<dbReference type="PANTHER" id="PTHR13778">
    <property type="entry name" value="GLYCOSYLTRANSFERASE 8 DOMAIN-CONTAINING PROTEIN"/>
    <property type="match status" value="1"/>
</dbReference>
<evidence type="ECO:0000256" key="1">
    <source>
        <dbReference type="ARBA" id="ARBA00022676"/>
    </source>
</evidence>
<dbReference type="EMBL" id="MK473644">
    <property type="protein sequence ID" value="QFF90376.1"/>
    <property type="molecule type" value="Genomic_DNA"/>
</dbReference>
<dbReference type="SUPFAM" id="SSF53448">
    <property type="entry name" value="Nucleotide-diphospho-sugar transferases"/>
    <property type="match status" value="1"/>
</dbReference>